<dbReference type="GO" id="GO:0042781">
    <property type="term" value="F:3'-tRNA processing endoribonuclease activity"/>
    <property type="evidence" value="ECO:0007669"/>
    <property type="project" value="TreeGrafter"/>
</dbReference>
<dbReference type="InterPro" id="IPR001279">
    <property type="entry name" value="Metallo-B-lactamas"/>
</dbReference>
<feature type="transmembrane region" description="Helical" evidence="2">
    <location>
        <begin position="16"/>
        <end position="34"/>
    </location>
</feature>
<keyword evidence="1" id="KW-0378">Hydrolase</keyword>
<organism evidence="4">
    <name type="scientific">Noctiluca scintillans</name>
    <name type="common">Sea sparkle</name>
    <name type="synonym">Red tide dinoflagellate</name>
    <dbReference type="NCBI Taxonomy" id="2966"/>
    <lineage>
        <taxon>Eukaryota</taxon>
        <taxon>Sar</taxon>
        <taxon>Alveolata</taxon>
        <taxon>Dinophyceae</taxon>
        <taxon>Noctilucales</taxon>
        <taxon>Noctilucaceae</taxon>
        <taxon>Noctiluca</taxon>
    </lineage>
</organism>
<keyword evidence="2" id="KW-0812">Transmembrane</keyword>
<proteinExistence type="predicted"/>
<gene>
    <name evidence="4" type="ORF">NSCI0253_LOCUS46697</name>
</gene>
<dbReference type="SUPFAM" id="SSF56281">
    <property type="entry name" value="Metallo-hydrolase/oxidoreductase"/>
    <property type="match status" value="1"/>
</dbReference>
<dbReference type="InterPro" id="IPR036866">
    <property type="entry name" value="RibonucZ/Hydroxyglut_hydro"/>
</dbReference>
<keyword evidence="2" id="KW-1133">Transmembrane helix</keyword>
<dbReference type="CDD" id="cd07719">
    <property type="entry name" value="arylsulfatase_AtsA-like_MBL-fold"/>
    <property type="match status" value="1"/>
</dbReference>
<dbReference type="EMBL" id="HBFQ01065751">
    <property type="protein sequence ID" value="CAD8872340.1"/>
    <property type="molecule type" value="Transcribed_RNA"/>
</dbReference>
<dbReference type="Gene3D" id="3.60.15.10">
    <property type="entry name" value="Ribonuclease Z/Hydroxyacylglutathione hydrolase-like"/>
    <property type="match status" value="1"/>
</dbReference>
<evidence type="ECO:0000256" key="1">
    <source>
        <dbReference type="ARBA" id="ARBA00022801"/>
    </source>
</evidence>
<dbReference type="PANTHER" id="PTHR46018">
    <property type="entry name" value="ZINC PHOSPHODIESTERASE ELAC PROTEIN 1"/>
    <property type="match status" value="1"/>
</dbReference>
<evidence type="ECO:0000259" key="3">
    <source>
        <dbReference type="SMART" id="SM00849"/>
    </source>
</evidence>
<dbReference type="PANTHER" id="PTHR46018:SF2">
    <property type="entry name" value="ZINC PHOSPHODIESTERASE ELAC PROTEIN 1"/>
    <property type="match status" value="1"/>
</dbReference>
<feature type="domain" description="Metallo-beta-lactamase" evidence="3">
    <location>
        <begin position="96"/>
        <end position="315"/>
    </location>
</feature>
<name>A0A7S1FKZ3_NOCSC</name>
<dbReference type="Pfam" id="PF00753">
    <property type="entry name" value="Lactamase_B"/>
    <property type="match status" value="1"/>
</dbReference>
<dbReference type="AlphaFoldDB" id="A0A7S1FKZ3"/>
<dbReference type="SMART" id="SM00849">
    <property type="entry name" value="Lactamase_B"/>
    <property type="match status" value="1"/>
</dbReference>
<dbReference type="InterPro" id="IPR044094">
    <property type="entry name" value="AtsA-like_MBL-fold"/>
</dbReference>
<sequence>MAQAVGNGCLVRHVTYAMKLGVCVAVVVALVAAFGGALQVGVFDALLLSWGPSIIGFAIERSRIPMQQRFQGFINDDSLHVVLCGTSSPFPDPDRAGPCTLVMGGGELFIVDTGPASVRKMGVLNVDLGRLTGIFLTHYHSDHIGDFGEAVVNSWIQGRREPVPTYGPPGVKNIVEGFGQAYAMDQTYRTAHHEEDNMPQAGSRATAVEFPLPPAGGAEVLTTSRGIKVTAFEMDHYPVHPAVGYRFEFHGRTVLVTGDGEPFAELTKQHEGADLVVRNTISKPLMLQLSAALNSTGRSSFDRLGKMTWDTLDYHSDPLEAMADAAKYQTKLLVICHFAPPMVNLIQRLLAKAVYRKTPAGWSGGIAWGQDGDHWVLPKGTGDIHQIS</sequence>
<accession>A0A7S1FKZ3</accession>
<keyword evidence="2" id="KW-0472">Membrane</keyword>
<reference evidence="4" key="1">
    <citation type="submission" date="2021-01" db="EMBL/GenBank/DDBJ databases">
        <authorList>
            <person name="Corre E."/>
            <person name="Pelletier E."/>
            <person name="Niang G."/>
            <person name="Scheremetjew M."/>
            <person name="Finn R."/>
            <person name="Kale V."/>
            <person name="Holt S."/>
            <person name="Cochrane G."/>
            <person name="Meng A."/>
            <person name="Brown T."/>
            <person name="Cohen L."/>
        </authorList>
    </citation>
    <scope>NUCLEOTIDE SEQUENCE</scope>
</reference>
<evidence type="ECO:0000256" key="2">
    <source>
        <dbReference type="SAM" id="Phobius"/>
    </source>
</evidence>
<protein>
    <recommendedName>
        <fullName evidence="3">Metallo-beta-lactamase domain-containing protein</fullName>
    </recommendedName>
</protein>
<evidence type="ECO:0000313" key="4">
    <source>
        <dbReference type="EMBL" id="CAD8872340.1"/>
    </source>
</evidence>